<dbReference type="EMBL" id="ML994610">
    <property type="protein sequence ID" value="KAF2195703.1"/>
    <property type="molecule type" value="Genomic_DNA"/>
</dbReference>
<evidence type="ECO:0008006" key="4">
    <source>
        <dbReference type="Google" id="ProtNLM"/>
    </source>
</evidence>
<name>A0A6A6EXM5_9PEZI</name>
<accession>A0A6A6EXM5</accession>
<reference evidence="2" key="1">
    <citation type="journal article" date="2020" name="Stud. Mycol.">
        <title>101 Dothideomycetes genomes: a test case for predicting lifestyles and emergence of pathogens.</title>
        <authorList>
            <person name="Haridas S."/>
            <person name="Albert R."/>
            <person name="Binder M."/>
            <person name="Bloem J."/>
            <person name="Labutti K."/>
            <person name="Salamov A."/>
            <person name="Andreopoulos B."/>
            <person name="Baker S."/>
            <person name="Barry K."/>
            <person name="Bills G."/>
            <person name="Bluhm B."/>
            <person name="Cannon C."/>
            <person name="Castanera R."/>
            <person name="Culley D."/>
            <person name="Daum C."/>
            <person name="Ezra D."/>
            <person name="Gonzalez J."/>
            <person name="Henrissat B."/>
            <person name="Kuo A."/>
            <person name="Liang C."/>
            <person name="Lipzen A."/>
            <person name="Lutzoni F."/>
            <person name="Magnuson J."/>
            <person name="Mondo S."/>
            <person name="Nolan M."/>
            <person name="Ohm R."/>
            <person name="Pangilinan J."/>
            <person name="Park H.-J."/>
            <person name="Ramirez L."/>
            <person name="Alfaro M."/>
            <person name="Sun H."/>
            <person name="Tritt A."/>
            <person name="Yoshinaga Y."/>
            <person name="Zwiers L.-H."/>
            <person name="Turgeon B."/>
            <person name="Goodwin S."/>
            <person name="Spatafora J."/>
            <person name="Crous P."/>
            <person name="Grigoriev I."/>
        </authorList>
    </citation>
    <scope>NUCLEOTIDE SEQUENCE</scope>
    <source>
        <strain evidence="2">CBS 207.26</strain>
    </source>
</reference>
<evidence type="ECO:0000256" key="1">
    <source>
        <dbReference type="SAM" id="MobiDB-lite"/>
    </source>
</evidence>
<organism evidence="2 3">
    <name type="scientific">Zopfia rhizophila CBS 207.26</name>
    <dbReference type="NCBI Taxonomy" id="1314779"/>
    <lineage>
        <taxon>Eukaryota</taxon>
        <taxon>Fungi</taxon>
        <taxon>Dikarya</taxon>
        <taxon>Ascomycota</taxon>
        <taxon>Pezizomycotina</taxon>
        <taxon>Dothideomycetes</taxon>
        <taxon>Dothideomycetes incertae sedis</taxon>
        <taxon>Zopfiaceae</taxon>
        <taxon>Zopfia</taxon>
    </lineage>
</organism>
<protein>
    <recommendedName>
        <fullName evidence="4">Myb/SANT-like domain-containing protein</fullName>
    </recommendedName>
</protein>
<dbReference type="Proteomes" id="UP000800200">
    <property type="component" value="Unassembled WGS sequence"/>
</dbReference>
<dbReference type="AlphaFoldDB" id="A0A6A6EXM5"/>
<evidence type="ECO:0000313" key="3">
    <source>
        <dbReference type="Proteomes" id="UP000800200"/>
    </source>
</evidence>
<evidence type="ECO:0000313" key="2">
    <source>
        <dbReference type="EMBL" id="KAF2195703.1"/>
    </source>
</evidence>
<dbReference type="OrthoDB" id="5430673at2759"/>
<proteinExistence type="predicted"/>
<gene>
    <name evidence="2" type="ORF">K469DRAFT_699293</name>
</gene>
<feature type="region of interest" description="Disordered" evidence="1">
    <location>
        <begin position="173"/>
        <end position="192"/>
    </location>
</feature>
<sequence length="192" mass="21419">MTCARQQARKDTLQIAIEFLESYSNMFGASCNTWSKGLFGAQLQKSGFWHGRDREISWSASPSRSVTPGSPKVPNVRWTPEMKQALLATLVQKVIEDGLRADSAVWRVSMDKSITIKHCKTKYDICKANYKTYLALKRLSSYSVTEARIIVTDSEQLFDGVLATREDTTSVNNLLTSDNNSTVKPLPSSSKS</sequence>
<keyword evidence="3" id="KW-1185">Reference proteome</keyword>